<evidence type="ECO:0000313" key="9">
    <source>
        <dbReference type="Proteomes" id="UP000182379"/>
    </source>
</evidence>
<dbReference type="PROSITE" id="PS51918">
    <property type="entry name" value="RADICAL_SAM"/>
    <property type="match status" value="1"/>
</dbReference>
<dbReference type="InterPro" id="IPR034457">
    <property type="entry name" value="Organic_radical-activating"/>
</dbReference>
<keyword evidence="8" id="KW-0670">Pyruvate</keyword>
<dbReference type="SFLD" id="SFLDS00029">
    <property type="entry name" value="Radical_SAM"/>
    <property type="match status" value="1"/>
</dbReference>
<sequence length="236" mass="26111">MHIAGWQKVSLVDYPGKVACTLFTGGCNLRCPYCHNSELLEGEMPSQDMEEVMAYLDVRKGILDGVVISGGEPCLQSDLVPFLARLKEKGLLVKLDTNGCFPDRLEKILDAHLVDYVAMDWKNDPEHYALTTGVGESPLAAVTRSLEALLSGTVPFELRTTVVEQLHSKHSFEQIRDYLLPLTGKNGKKIPAFYLQAFKDRDTVPFAGFTAPDKKALEQYGALLEPIADTVRLRGV</sequence>
<dbReference type="Pfam" id="PF04055">
    <property type="entry name" value="Radical_SAM"/>
    <property type="match status" value="1"/>
</dbReference>
<dbReference type="Gene3D" id="3.20.20.70">
    <property type="entry name" value="Aldolase class I"/>
    <property type="match status" value="1"/>
</dbReference>
<keyword evidence="3" id="KW-0949">S-adenosyl-L-methionine</keyword>
<keyword evidence="2" id="KW-0004">4Fe-4S</keyword>
<dbReference type="SFLD" id="SFLDG01067">
    <property type="entry name" value="SPASM/twitch_domain_containing"/>
    <property type="match status" value="1"/>
</dbReference>
<gene>
    <name evidence="8" type="ORF">SAMN05216495_11355</name>
</gene>
<keyword evidence="6" id="KW-0411">Iron-sulfur</keyword>
<dbReference type="GO" id="GO:0051539">
    <property type="term" value="F:4 iron, 4 sulfur cluster binding"/>
    <property type="evidence" value="ECO:0007669"/>
    <property type="project" value="UniProtKB-KW"/>
</dbReference>
<dbReference type="PANTHER" id="PTHR30352">
    <property type="entry name" value="PYRUVATE FORMATE-LYASE-ACTIVATING ENZYME"/>
    <property type="match status" value="1"/>
</dbReference>
<keyword evidence="5" id="KW-0408">Iron</keyword>
<organism evidence="8 9">
    <name type="scientific">Acidaminococcus fermentans</name>
    <dbReference type="NCBI Taxonomy" id="905"/>
    <lineage>
        <taxon>Bacteria</taxon>
        <taxon>Bacillati</taxon>
        <taxon>Bacillota</taxon>
        <taxon>Negativicutes</taxon>
        <taxon>Acidaminococcales</taxon>
        <taxon>Acidaminococcaceae</taxon>
        <taxon>Acidaminococcus</taxon>
    </lineage>
</organism>
<dbReference type="CDD" id="cd01335">
    <property type="entry name" value="Radical_SAM"/>
    <property type="match status" value="1"/>
</dbReference>
<evidence type="ECO:0000256" key="4">
    <source>
        <dbReference type="ARBA" id="ARBA00022723"/>
    </source>
</evidence>
<accession>A0A1H2Z4V0</accession>
<evidence type="ECO:0000256" key="6">
    <source>
        <dbReference type="ARBA" id="ARBA00023014"/>
    </source>
</evidence>
<dbReference type="GO" id="GO:0016829">
    <property type="term" value="F:lyase activity"/>
    <property type="evidence" value="ECO:0007669"/>
    <property type="project" value="UniProtKB-KW"/>
</dbReference>
<name>A0A1H2Z4V0_ACIFE</name>
<reference evidence="8 9" key="1">
    <citation type="submission" date="2016-10" db="EMBL/GenBank/DDBJ databases">
        <authorList>
            <person name="Varghese N."/>
            <person name="Submissions S."/>
        </authorList>
    </citation>
    <scope>NUCLEOTIDE SEQUENCE [LARGE SCALE GENOMIC DNA]</scope>
    <source>
        <strain evidence="8 9">WCC6</strain>
    </source>
</reference>
<dbReference type="PANTHER" id="PTHR30352:SF13">
    <property type="entry name" value="GLYCYL-RADICAL ENZYME ACTIVATING ENZYME YJJW-RELATED"/>
    <property type="match status" value="1"/>
</dbReference>
<evidence type="ECO:0000313" key="8">
    <source>
        <dbReference type="EMBL" id="SDX11829.1"/>
    </source>
</evidence>
<dbReference type="GO" id="GO:0046872">
    <property type="term" value="F:metal ion binding"/>
    <property type="evidence" value="ECO:0007669"/>
    <property type="project" value="UniProtKB-KW"/>
</dbReference>
<dbReference type="InterPro" id="IPR058240">
    <property type="entry name" value="rSAM_sf"/>
</dbReference>
<dbReference type="Proteomes" id="UP000182379">
    <property type="component" value="Unassembled WGS sequence"/>
</dbReference>
<proteinExistence type="predicted"/>
<dbReference type="EMBL" id="FNOP01000013">
    <property type="protein sequence ID" value="SDX11829.1"/>
    <property type="molecule type" value="Genomic_DNA"/>
</dbReference>
<dbReference type="InterPro" id="IPR012840">
    <property type="entry name" value="NrdG2"/>
</dbReference>
<evidence type="ECO:0000256" key="2">
    <source>
        <dbReference type="ARBA" id="ARBA00022485"/>
    </source>
</evidence>
<evidence type="ECO:0000256" key="1">
    <source>
        <dbReference type="ARBA" id="ARBA00001966"/>
    </source>
</evidence>
<evidence type="ECO:0000256" key="5">
    <source>
        <dbReference type="ARBA" id="ARBA00023004"/>
    </source>
</evidence>
<dbReference type="SUPFAM" id="SSF102114">
    <property type="entry name" value="Radical SAM enzymes"/>
    <property type="match status" value="1"/>
</dbReference>
<protein>
    <submittedName>
        <fullName evidence="8">Pyruvate formate lyase activating enzyme</fullName>
    </submittedName>
</protein>
<comment type="cofactor">
    <cofactor evidence="1">
        <name>[4Fe-4S] cluster</name>
        <dbReference type="ChEBI" id="CHEBI:49883"/>
    </cofactor>
</comment>
<dbReference type="RefSeq" id="WP_074707129.1">
    <property type="nucleotide sequence ID" value="NZ_FNOP01000013.1"/>
</dbReference>
<dbReference type="NCBIfam" id="TIGR02495">
    <property type="entry name" value="NrdG2"/>
    <property type="match status" value="1"/>
</dbReference>
<dbReference type="InterPro" id="IPR013785">
    <property type="entry name" value="Aldolase_TIM"/>
</dbReference>
<evidence type="ECO:0000256" key="3">
    <source>
        <dbReference type="ARBA" id="ARBA00022691"/>
    </source>
</evidence>
<comment type="caution">
    <text evidence="8">The sequence shown here is derived from an EMBL/GenBank/DDBJ whole genome shotgun (WGS) entry which is preliminary data.</text>
</comment>
<keyword evidence="4" id="KW-0479">Metal-binding</keyword>
<keyword evidence="8" id="KW-0456">Lyase</keyword>
<feature type="domain" description="Radical SAM core" evidence="7">
    <location>
        <begin position="13"/>
        <end position="228"/>
    </location>
</feature>
<dbReference type="InterPro" id="IPR007197">
    <property type="entry name" value="rSAM"/>
</dbReference>
<evidence type="ECO:0000259" key="7">
    <source>
        <dbReference type="PROSITE" id="PS51918"/>
    </source>
</evidence>
<dbReference type="SFLD" id="SFLDG01094">
    <property type="entry name" value="Uncharacterised_Radical_SAM_Su"/>
    <property type="match status" value="1"/>
</dbReference>
<dbReference type="AlphaFoldDB" id="A0A1H2Z4V0"/>